<keyword evidence="2" id="KW-0809">Transit peptide</keyword>
<evidence type="ECO:0000256" key="1">
    <source>
        <dbReference type="ARBA" id="ARBA00004173"/>
    </source>
</evidence>
<name>A0A8K0LB73_9PEZI</name>
<evidence type="ECO:0000256" key="4">
    <source>
        <dbReference type="SAM" id="MobiDB-lite"/>
    </source>
</evidence>
<proteinExistence type="predicted"/>
<gene>
    <name evidence="5" type="ORF">KVT40_000020</name>
</gene>
<dbReference type="Proteomes" id="UP000809789">
    <property type="component" value="Unassembled WGS sequence"/>
</dbReference>
<dbReference type="AlphaFoldDB" id="A0A8K0LB73"/>
<dbReference type="Pfam" id="PF12921">
    <property type="entry name" value="ATP13"/>
    <property type="match status" value="1"/>
</dbReference>
<dbReference type="Gene3D" id="1.25.40.10">
    <property type="entry name" value="Tetratricopeptide repeat domain"/>
    <property type="match status" value="1"/>
</dbReference>
<keyword evidence="6" id="KW-1185">Reference proteome</keyword>
<sequence length="708" mass="81278">MAALLVRAGPIESRTFAVLCRPRERRNVWVCGECRRSIGLGLTGTGAGFTERKRNEYGIGRSRERMVGRQRRMLHTSTRRRRDNGATLEQVGPWGGQWSEHLEDDADAARQRRIVEEGEAQKSWNQSRSQDQDIFTSNQQFPDDKLGSTSIEEAVDELNMSSMTADHSVLISELQRAVAYRSPDRILKGMLDMYGVVIVPDALFTQALEVVCSNAVFGDLIRKHATANELHAHLMRVKPLPTVVAEYLEAVQMLAGKRRGTGKQLCSEDYGYLLRASHLVGNDSAARTFWSWMLEDEAMPDLMCFNNYLGAHVWNDILPEYRTRSRVTSFNMVARDNFYSGAPFNNYKIREGGIKELTTKLFGELLKNKYQADEETICHVMVGLAREGDVKGFQKLLARVWDIDPDRIMREDDRAPKKQIPRDSPLFPSERLLYNLSFCYSINGNLPTGLRVIDYVSRHFGVLVTDVVWDSLLHWAYVLSRPKPSAHPDPASLDLEAVYRVWNTMQMPPYEVKPSLSMYDALIKTYWTAGKYTDMYATMTEAFDVFWEDTKLYKELWKELQTLAQDPDARHGPLEKAQKDVDEMGFMVKRGSIALKSWTKLFLSCTRATNQNVGLPRGEEMSWRQIPSMLGSKWEHFLPNRVQYYIPTGHVELVKMTKRELMVEHAGKGAVERKRKRIMDTVQRALGHDWVHREYSNRRLQEAGILDL</sequence>
<comment type="caution">
    <text evidence="5">The sequence shown here is derived from an EMBL/GenBank/DDBJ whole genome shotgun (WGS) entry which is preliminary data.</text>
</comment>
<organism evidence="5 6">
    <name type="scientific">Elsinoe batatas</name>
    <dbReference type="NCBI Taxonomy" id="2601811"/>
    <lineage>
        <taxon>Eukaryota</taxon>
        <taxon>Fungi</taxon>
        <taxon>Dikarya</taxon>
        <taxon>Ascomycota</taxon>
        <taxon>Pezizomycotina</taxon>
        <taxon>Dothideomycetes</taxon>
        <taxon>Dothideomycetidae</taxon>
        <taxon>Myriangiales</taxon>
        <taxon>Elsinoaceae</taxon>
        <taxon>Elsinoe</taxon>
    </lineage>
</organism>
<dbReference type="InterPro" id="IPR011990">
    <property type="entry name" value="TPR-like_helical_dom_sf"/>
</dbReference>
<accession>A0A8K0LB73</accession>
<keyword evidence="3" id="KW-0496">Mitochondrion</keyword>
<dbReference type="EMBL" id="JAESVG020000001">
    <property type="protein sequence ID" value="KAG8630880.1"/>
    <property type="molecule type" value="Genomic_DNA"/>
</dbReference>
<comment type="subcellular location">
    <subcellularLocation>
        <location evidence="1">Mitochondrion</location>
    </subcellularLocation>
</comment>
<evidence type="ECO:0000256" key="2">
    <source>
        <dbReference type="ARBA" id="ARBA00022946"/>
    </source>
</evidence>
<protein>
    <submittedName>
        <fullName evidence="5">Uncharacterized protein</fullName>
    </submittedName>
</protein>
<feature type="region of interest" description="Disordered" evidence="4">
    <location>
        <begin position="74"/>
        <end position="100"/>
    </location>
</feature>
<dbReference type="OrthoDB" id="185373at2759"/>
<evidence type="ECO:0000313" key="5">
    <source>
        <dbReference type="EMBL" id="KAG8630880.1"/>
    </source>
</evidence>
<reference evidence="5" key="1">
    <citation type="submission" date="2021-07" db="EMBL/GenBank/DDBJ databases">
        <title>Elsinoe batatas strain:CRI-CJ2 Genome sequencing and assembly.</title>
        <authorList>
            <person name="Huang L."/>
        </authorList>
    </citation>
    <scope>NUCLEOTIDE SEQUENCE</scope>
    <source>
        <strain evidence="5">CRI-CJ2</strain>
    </source>
</reference>
<evidence type="ECO:0000256" key="3">
    <source>
        <dbReference type="ARBA" id="ARBA00023128"/>
    </source>
</evidence>
<dbReference type="InterPro" id="IPR024319">
    <property type="entry name" value="ATPase_expression_mit"/>
</dbReference>
<dbReference type="GO" id="GO:0005739">
    <property type="term" value="C:mitochondrion"/>
    <property type="evidence" value="ECO:0007669"/>
    <property type="project" value="UniProtKB-SubCell"/>
</dbReference>
<evidence type="ECO:0000313" key="6">
    <source>
        <dbReference type="Proteomes" id="UP000809789"/>
    </source>
</evidence>